<reference evidence="3" key="2">
    <citation type="submission" date="2021-04" db="EMBL/GenBank/DDBJ databases">
        <authorList>
            <person name="Gilroy R."/>
        </authorList>
    </citation>
    <scope>NUCLEOTIDE SEQUENCE</scope>
    <source>
        <strain evidence="3">CHK172-16539</strain>
    </source>
</reference>
<keyword evidence="1" id="KW-0812">Transmembrane</keyword>
<evidence type="ECO:0000313" key="4">
    <source>
        <dbReference type="Proteomes" id="UP000824063"/>
    </source>
</evidence>
<feature type="transmembrane region" description="Helical" evidence="1">
    <location>
        <begin position="147"/>
        <end position="169"/>
    </location>
</feature>
<keyword evidence="1" id="KW-0472">Membrane</keyword>
<organism evidence="3 4">
    <name type="scientific">Candidatus Enterococcus avicola</name>
    <dbReference type="NCBI Taxonomy" id="2838561"/>
    <lineage>
        <taxon>Bacteria</taxon>
        <taxon>Bacillati</taxon>
        <taxon>Bacillota</taxon>
        <taxon>Bacilli</taxon>
        <taxon>Lactobacillales</taxon>
        <taxon>Enterococcaceae</taxon>
        <taxon>Enterococcus</taxon>
    </lineage>
</organism>
<dbReference type="InterPro" id="IPR006976">
    <property type="entry name" value="VanZ-like"/>
</dbReference>
<dbReference type="PANTHER" id="PTHR36834">
    <property type="entry name" value="MEMBRANE PROTEIN-RELATED"/>
    <property type="match status" value="1"/>
</dbReference>
<dbReference type="PANTHER" id="PTHR36834:SF2">
    <property type="entry name" value="MEMBRANE PROTEIN"/>
    <property type="match status" value="1"/>
</dbReference>
<dbReference type="Pfam" id="PF04892">
    <property type="entry name" value="VanZ"/>
    <property type="match status" value="1"/>
</dbReference>
<keyword evidence="1" id="KW-1133">Transmembrane helix</keyword>
<sequence length="170" mass="19047">MIQSKKQTRWMLGLFLIYFVVIIWVIIFKMSFSIHELTQLRSINLIPYGDSAIVNQQVDFSEIYMNILAFVPFGIYLAMLKPNSAIVKLVAIVGFTSLSIEVIQYLFAIGASDITDLIGNTFGGLLGILFNRVSVEILKSRQKTNKIFNILATIGTASFLILVALIFMAN</sequence>
<gene>
    <name evidence="3" type="ORF">IAA20_03260</name>
</gene>
<dbReference type="AlphaFoldDB" id="A0A9D2F681"/>
<dbReference type="Proteomes" id="UP000824063">
    <property type="component" value="Unassembled WGS sequence"/>
</dbReference>
<reference evidence="3" key="1">
    <citation type="journal article" date="2021" name="PeerJ">
        <title>Extensive microbial diversity within the chicken gut microbiome revealed by metagenomics and culture.</title>
        <authorList>
            <person name="Gilroy R."/>
            <person name="Ravi A."/>
            <person name="Getino M."/>
            <person name="Pursley I."/>
            <person name="Horton D.L."/>
            <person name="Alikhan N.F."/>
            <person name="Baker D."/>
            <person name="Gharbi K."/>
            <person name="Hall N."/>
            <person name="Watson M."/>
            <person name="Adriaenssens E.M."/>
            <person name="Foster-Nyarko E."/>
            <person name="Jarju S."/>
            <person name="Secka A."/>
            <person name="Antonio M."/>
            <person name="Oren A."/>
            <person name="Chaudhuri R.R."/>
            <person name="La Ragione R."/>
            <person name="Hildebrand F."/>
            <person name="Pallen M.J."/>
        </authorList>
    </citation>
    <scope>NUCLEOTIDE SEQUENCE</scope>
    <source>
        <strain evidence="3">CHK172-16539</strain>
    </source>
</reference>
<feature type="transmembrane region" description="Helical" evidence="1">
    <location>
        <begin position="63"/>
        <end position="80"/>
    </location>
</feature>
<comment type="caution">
    <text evidence="3">The sequence shown here is derived from an EMBL/GenBank/DDBJ whole genome shotgun (WGS) entry which is preliminary data.</text>
</comment>
<name>A0A9D2F681_9ENTE</name>
<dbReference type="EMBL" id="DXBN01000079">
    <property type="protein sequence ID" value="HIZ52944.1"/>
    <property type="molecule type" value="Genomic_DNA"/>
</dbReference>
<feature type="domain" description="VanZ-like" evidence="2">
    <location>
        <begin position="15"/>
        <end position="130"/>
    </location>
</feature>
<evidence type="ECO:0000313" key="3">
    <source>
        <dbReference type="EMBL" id="HIZ52944.1"/>
    </source>
</evidence>
<feature type="transmembrane region" description="Helical" evidence="1">
    <location>
        <begin position="12"/>
        <end position="32"/>
    </location>
</feature>
<protein>
    <submittedName>
        <fullName evidence="3">VanZ family protein</fullName>
    </submittedName>
</protein>
<evidence type="ECO:0000259" key="2">
    <source>
        <dbReference type="Pfam" id="PF04892"/>
    </source>
</evidence>
<proteinExistence type="predicted"/>
<feature type="transmembrane region" description="Helical" evidence="1">
    <location>
        <begin position="89"/>
        <end position="111"/>
    </location>
</feature>
<evidence type="ECO:0000256" key="1">
    <source>
        <dbReference type="SAM" id="Phobius"/>
    </source>
</evidence>
<feature type="transmembrane region" description="Helical" evidence="1">
    <location>
        <begin position="117"/>
        <end position="135"/>
    </location>
</feature>
<dbReference type="InterPro" id="IPR053150">
    <property type="entry name" value="Teicoplanin_resist-assoc"/>
</dbReference>
<accession>A0A9D2F681</accession>